<protein>
    <submittedName>
        <fullName evidence="2">Uncharacterized protein</fullName>
    </submittedName>
</protein>
<evidence type="ECO:0000313" key="2">
    <source>
        <dbReference type="EMBL" id="PAN44112.1"/>
    </source>
</evidence>
<feature type="region of interest" description="Disordered" evidence="1">
    <location>
        <begin position="1"/>
        <end position="20"/>
    </location>
</feature>
<name>A0A2S3IGG0_9POAL</name>
<dbReference type="Gramene" id="PAN44112">
    <property type="protein sequence ID" value="PAN44112"/>
    <property type="gene ID" value="PAHAL_9G018200"/>
</dbReference>
<feature type="region of interest" description="Disordered" evidence="1">
    <location>
        <begin position="82"/>
        <end position="114"/>
    </location>
</feature>
<organism evidence="2">
    <name type="scientific">Panicum hallii</name>
    <dbReference type="NCBI Taxonomy" id="206008"/>
    <lineage>
        <taxon>Eukaryota</taxon>
        <taxon>Viridiplantae</taxon>
        <taxon>Streptophyta</taxon>
        <taxon>Embryophyta</taxon>
        <taxon>Tracheophyta</taxon>
        <taxon>Spermatophyta</taxon>
        <taxon>Magnoliopsida</taxon>
        <taxon>Liliopsida</taxon>
        <taxon>Poales</taxon>
        <taxon>Poaceae</taxon>
        <taxon>PACMAD clade</taxon>
        <taxon>Panicoideae</taxon>
        <taxon>Panicodae</taxon>
        <taxon>Paniceae</taxon>
        <taxon>Panicinae</taxon>
        <taxon>Panicum</taxon>
        <taxon>Panicum sect. Panicum</taxon>
    </lineage>
</organism>
<dbReference type="EMBL" id="CM008054">
    <property type="protein sequence ID" value="PAN44112.1"/>
    <property type="molecule type" value="Genomic_DNA"/>
</dbReference>
<evidence type="ECO:0000256" key="1">
    <source>
        <dbReference type="SAM" id="MobiDB-lite"/>
    </source>
</evidence>
<proteinExistence type="predicted"/>
<reference evidence="2" key="1">
    <citation type="submission" date="2018-04" db="EMBL/GenBank/DDBJ databases">
        <title>WGS assembly of Panicum hallii.</title>
        <authorList>
            <person name="Lovell J."/>
            <person name="Jenkins J."/>
            <person name="Lowry D."/>
            <person name="Mamidi S."/>
            <person name="Sreedasyam A."/>
            <person name="Weng X."/>
            <person name="Barry K."/>
            <person name="Bonette J."/>
            <person name="Campitelli B."/>
            <person name="Daum C."/>
            <person name="Gordon S."/>
            <person name="Gould B."/>
            <person name="Lipzen A."/>
            <person name="Macqueen A."/>
            <person name="Palacio-Mejia J."/>
            <person name="Plott C."/>
            <person name="Shakirov E."/>
            <person name="Shu S."/>
            <person name="Yoshinaga Y."/>
            <person name="Zane M."/>
            <person name="Rokhsar D."/>
            <person name="Grimwood J."/>
            <person name="Schmutz J."/>
            <person name="Juenger T."/>
        </authorList>
    </citation>
    <scope>NUCLEOTIDE SEQUENCE [LARGE SCALE GENOMIC DNA]</scope>
    <source>
        <strain evidence="2">FIL2</strain>
    </source>
</reference>
<sequence>MTPPVAARSRVTCRGSSAAGAWPQCRRPLWSVDDSSPSPPRHPLPRAPYMLEVLPEHDDILGPPGERRASLDLEAARHRASFERVDVEHSPASTDNGEFPPSTLLPTWRASLPP</sequence>
<accession>A0A2S3IGG0</accession>
<gene>
    <name evidence="2" type="ORF">PAHAL_9G018200</name>
</gene>
<dbReference type="Proteomes" id="UP000243499">
    <property type="component" value="Chromosome 9"/>
</dbReference>
<dbReference type="AlphaFoldDB" id="A0A2S3IGG0"/>